<proteinExistence type="predicted"/>
<evidence type="ECO:0000313" key="9">
    <source>
        <dbReference type="Proteomes" id="UP000067206"/>
    </source>
</evidence>
<dbReference type="SUPFAM" id="SSF50249">
    <property type="entry name" value="Nucleic acid-binding proteins"/>
    <property type="match status" value="1"/>
</dbReference>
<dbReference type="Gene3D" id="2.40.50.140">
    <property type="entry name" value="Nucleic acid-binding proteins"/>
    <property type="match status" value="1"/>
</dbReference>
<evidence type="ECO:0000313" key="4">
    <source>
        <dbReference type="EMBL" id="NQX51582.1"/>
    </source>
</evidence>
<dbReference type="InterPro" id="IPR012340">
    <property type="entry name" value="NA-bd_OB-fold"/>
</dbReference>
<reference evidence="3 9" key="1">
    <citation type="submission" date="2014-12" db="EMBL/GenBank/DDBJ databases">
        <title>Complete genome sequence of Bifidobacterium longum subsp. infantis BT1.</title>
        <authorList>
            <person name="Kim J.F."/>
            <person name="Kwak M.-J."/>
        </authorList>
    </citation>
    <scope>NUCLEOTIDE SEQUENCE [LARGE SCALE GENOMIC DNA]</scope>
    <source>
        <strain evidence="3 9">BT1</strain>
    </source>
</reference>
<dbReference type="Proteomes" id="UP000319252">
    <property type="component" value="Unassembled WGS sequence"/>
</dbReference>
<evidence type="ECO:0000313" key="7">
    <source>
        <dbReference type="EMBL" id="VWQ27954.1"/>
    </source>
</evidence>
<accession>A0A0M4MGE9</accession>
<reference evidence="5" key="2">
    <citation type="submission" date="2019-04" db="EMBL/GenBank/DDBJ databases">
        <title>Genome Announcement To Ensure Probiotic Safety of Bifidobacterium longum subsp infantis UBBI-01.</title>
        <authorList>
            <person name="Sulthana A."/>
            <person name="Lakshmi S.G."/>
            <person name="Madempudi R.S."/>
        </authorList>
    </citation>
    <scope>NUCLEOTIDE SEQUENCE [LARGE SCALE GENOMIC DNA]</scope>
    <source>
        <strain evidence="5">UBBI-01</strain>
    </source>
</reference>
<dbReference type="EMBL" id="CP010411">
    <property type="protein sequence ID" value="ALE09004.1"/>
    <property type="molecule type" value="Genomic_DNA"/>
</dbReference>
<evidence type="ECO:0000313" key="8">
    <source>
        <dbReference type="EMBL" id="VWQ33110.1"/>
    </source>
</evidence>
<dbReference type="EMBL" id="SSWL01000015">
    <property type="protein sequence ID" value="THJ27736.1"/>
    <property type="molecule type" value="Genomic_DNA"/>
</dbReference>
<evidence type="ECO:0000313" key="12">
    <source>
        <dbReference type="Proteomes" id="UP000494270"/>
    </source>
</evidence>
<dbReference type="PROSITE" id="PS50935">
    <property type="entry name" value="SSB"/>
    <property type="match status" value="1"/>
</dbReference>
<protein>
    <submittedName>
        <fullName evidence="4">Single-stranded DNA-binding protein</fullName>
    </submittedName>
</protein>
<evidence type="ECO:0000313" key="13">
    <source>
        <dbReference type="Proteomes" id="UP000551316"/>
    </source>
</evidence>
<reference evidence="11 12" key="4">
    <citation type="submission" date="2019-10" db="EMBL/GenBank/DDBJ databases">
        <authorList>
            <consortium name="Melissa Lawson"/>
            <person name="O'neill I."/>
        </authorList>
    </citation>
    <scope>NUCLEOTIDE SEQUENCE [LARGE SCALE GENOMIC DNA]</scope>
    <source>
        <strain evidence="8">LH_664</strain>
        <strain evidence="7">LH_665</strain>
    </source>
</reference>
<evidence type="ECO:0000313" key="5">
    <source>
        <dbReference type="EMBL" id="THJ27736.1"/>
    </source>
</evidence>
<evidence type="ECO:0000313" key="6">
    <source>
        <dbReference type="EMBL" id="VUW83434.1"/>
    </source>
</evidence>
<dbReference type="GO" id="GO:0003697">
    <property type="term" value="F:single-stranded DNA binding"/>
    <property type="evidence" value="ECO:0007669"/>
    <property type="project" value="InterPro"/>
</dbReference>
<evidence type="ECO:0000313" key="3">
    <source>
        <dbReference type="EMBL" id="ALE09004.1"/>
    </source>
</evidence>
<dbReference type="EMBL" id="CABHML010000044">
    <property type="protein sequence ID" value="VUW83434.1"/>
    <property type="molecule type" value="Genomic_DNA"/>
</dbReference>
<dbReference type="Proteomes" id="UP000494179">
    <property type="component" value="Unassembled WGS sequence"/>
</dbReference>
<evidence type="ECO:0000313" key="11">
    <source>
        <dbReference type="Proteomes" id="UP000494179"/>
    </source>
</evidence>
<keyword evidence="1 2" id="KW-0238">DNA-binding</keyword>
<name>A0A0M4MGE9_BIFLI</name>
<dbReference type="PATRIC" id="fig|1682.24.peg.928"/>
<dbReference type="Proteomes" id="UP000551316">
    <property type="component" value="Unassembled WGS sequence"/>
</dbReference>
<gene>
    <name evidence="8" type="ORF">BIFLH664_00315</name>
    <name evidence="7" type="ORF">BIFLH665_01052</name>
    <name evidence="6" type="ORF">BLONGUMMC1_01152</name>
    <name evidence="5" type="ORF">E6L38_10125</name>
    <name evidence="4" type="ORF">HNS28_09060</name>
    <name evidence="3" type="ORF">RY67_960</name>
</gene>
<dbReference type="EMBL" id="JABNND010000020">
    <property type="protein sequence ID" value="NQX51582.1"/>
    <property type="molecule type" value="Genomic_DNA"/>
</dbReference>
<dbReference type="RefSeq" id="WP_032744541.1">
    <property type="nucleotide sequence ID" value="NZ_CABHML010000044.1"/>
</dbReference>
<organism evidence="3 9">
    <name type="scientific">Bifidobacterium longum subsp. infantis</name>
    <dbReference type="NCBI Taxonomy" id="1682"/>
    <lineage>
        <taxon>Bacteria</taxon>
        <taxon>Bacillati</taxon>
        <taxon>Actinomycetota</taxon>
        <taxon>Actinomycetes</taxon>
        <taxon>Bifidobacteriales</taxon>
        <taxon>Bifidobacteriaceae</taxon>
        <taxon>Bifidobacterium</taxon>
    </lineage>
</organism>
<dbReference type="Proteomes" id="UP000306697">
    <property type="component" value="Unassembled WGS sequence"/>
</dbReference>
<dbReference type="InterPro" id="IPR000424">
    <property type="entry name" value="Primosome_PriB/ssb"/>
</dbReference>
<evidence type="ECO:0000256" key="2">
    <source>
        <dbReference type="PROSITE-ProRule" id="PRU00252"/>
    </source>
</evidence>
<dbReference type="Proteomes" id="UP000067206">
    <property type="component" value="Chromosome"/>
</dbReference>
<reference evidence="6 10" key="3">
    <citation type="submission" date="2019-07" db="EMBL/GenBank/DDBJ databases">
        <authorList>
            <person name="Chang H.-W."/>
            <person name="Raman A."/>
            <person name="Venkatesh S."/>
            <person name="Gehrig J."/>
        </authorList>
    </citation>
    <scope>NUCLEOTIDE SEQUENCE [LARGE SCALE GENOMIC DNA]</scope>
    <source>
        <strain evidence="6">B.longum_ssp_infantis_4</strain>
    </source>
</reference>
<dbReference type="EMBL" id="CABWKE010000023">
    <property type="protein sequence ID" value="VWQ27954.1"/>
    <property type="molecule type" value="Genomic_DNA"/>
</dbReference>
<evidence type="ECO:0000256" key="1">
    <source>
        <dbReference type="ARBA" id="ARBA00023125"/>
    </source>
</evidence>
<reference evidence="4 13" key="5">
    <citation type="submission" date="2020-05" db="EMBL/GenBank/DDBJ databases">
        <title>Draft Genome Sequence of Bifidobacterium longum subsp. Infantis BI-G201, a Commercialization Strain.</title>
        <authorList>
            <person name="Song J."/>
            <person name="Xu Y."/>
            <person name="Han D."/>
            <person name="Teng Q."/>
            <person name="Jiang D."/>
            <person name="Liu Q."/>
        </authorList>
    </citation>
    <scope>NUCLEOTIDE SEQUENCE [LARGE SCALE GENOMIC DNA]</scope>
    <source>
        <strain evidence="4 13">BI-G201</strain>
    </source>
</reference>
<dbReference type="EMBL" id="CABWKI010000001">
    <property type="protein sequence ID" value="VWQ33110.1"/>
    <property type="molecule type" value="Genomic_DNA"/>
</dbReference>
<dbReference type="Proteomes" id="UP000494270">
    <property type="component" value="Unassembled WGS sequence"/>
</dbReference>
<dbReference type="AlphaFoldDB" id="A0A0M4MGE9"/>
<sequence>MTASKPTNVLEGNLASEPKYRQANSEKQARIVFRVVHNERYFDRQSQQWLDGRKTTVDVSFYGPAADGIAKKMNDHPDIFVKGAKVIAFGEVAEPGAYLSDDGQPRSRMAMLGRRIVPDQIANAERALNAQRKDAMQWMTAAPAVTPVAQAAPGQTYVGGFAAPLM</sequence>
<evidence type="ECO:0000313" key="10">
    <source>
        <dbReference type="Proteomes" id="UP000319252"/>
    </source>
</evidence>